<proteinExistence type="predicted"/>
<dbReference type="AlphaFoldDB" id="A0A251SFK4"/>
<dbReference type="EMBL" id="CM007903">
    <property type="protein sequence ID" value="OTF97055.1"/>
    <property type="molecule type" value="Genomic_DNA"/>
</dbReference>
<dbReference type="Pfam" id="PF26133">
    <property type="entry name" value="DUF8039"/>
    <property type="match status" value="1"/>
</dbReference>
<reference evidence="3" key="1">
    <citation type="journal article" date="2017" name="Nature">
        <title>The sunflower genome provides insights into oil metabolism, flowering and Asterid evolution.</title>
        <authorList>
            <person name="Badouin H."/>
            <person name="Gouzy J."/>
            <person name="Grassa C.J."/>
            <person name="Murat F."/>
            <person name="Staton S.E."/>
            <person name="Cottret L."/>
            <person name="Lelandais-Briere C."/>
            <person name="Owens G.L."/>
            <person name="Carrere S."/>
            <person name="Mayjonade B."/>
            <person name="Legrand L."/>
            <person name="Gill N."/>
            <person name="Kane N.C."/>
            <person name="Bowers J.E."/>
            <person name="Hubner S."/>
            <person name="Bellec A."/>
            <person name="Berard A."/>
            <person name="Berges H."/>
            <person name="Blanchet N."/>
            <person name="Boniface M.C."/>
            <person name="Brunel D."/>
            <person name="Catrice O."/>
            <person name="Chaidir N."/>
            <person name="Claudel C."/>
            <person name="Donnadieu C."/>
            <person name="Faraut T."/>
            <person name="Fievet G."/>
            <person name="Helmstetter N."/>
            <person name="King M."/>
            <person name="Knapp S.J."/>
            <person name="Lai Z."/>
            <person name="Le Paslier M.C."/>
            <person name="Lippi Y."/>
            <person name="Lorenzon L."/>
            <person name="Mandel J.R."/>
            <person name="Marage G."/>
            <person name="Marchand G."/>
            <person name="Marquand E."/>
            <person name="Bret-Mestries E."/>
            <person name="Morien E."/>
            <person name="Nambeesan S."/>
            <person name="Nguyen T."/>
            <person name="Pegot-Espagnet P."/>
            <person name="Pouilly N."/>
            <person name="Raftis F."/>
            <person name="Sallet E."/>
            <person name="Schiex T."/>
            <person name="Thomas J."/>
            <person name="Vandecasteele C."/>
            <person name="Vares D."/>
            <person name="Vear F."/>
            <person name="Vautrin S."/>
            <person name="Crespi M."/>
            <person name="Mangin B."/>
            <person name="Burke J.M."/>
            <person name="Salse J."/>
            <person name="Munos S."/>
            <person name="Vincourt P."/>
            <person name="Rieseberg L.H."/>
            <person name="Langlade N.B."/>
        </authorList>
    </citation>
    <scope>NUCLEOTIDE SEQUENCE [LARGE SCALE GENOMIC DNA]</scope>
    <source>
        <strain evidence="3">cv. SF193</strain>
    </source>
</reference>
<sequence>MPFFQMSRKRVTNSTICCWHTKVKGPYFKGATKRVEVSTTVNMSQPRQPIDASLGLRGSSCGSGSSHVIYPDIQTVSQCELLYTFSKRSGDTPITVGQAFPSSDRDLGNDISMHEHCVKVHVDEVYSRYLGIPVLDETFVEDKIIEMEDTVLQFIQLPRKFWTPGVILTQVLKLKMQHSPEVHVQFGSNDVYFGSNELYDDNVF</sequence>
<protein>
    <recommendedName>
        <fullName evidence="1">DUF8039 domain-containing protein</fullName>
    </recommendedName>
</protein>
<keyword evidence="3" id="KW-1185">Reference proteome</keyword>
<evidence type="ECO:0000259" key="1">
    <source>
        <dbReference type="Pfam" id="PF26133"/>
    </source>
</evidence>
<feature type="domain" description="DUF8039" evidence="1">
    <location>
        <begin position="71"/>
        <end position="160"/>
    </location>
</feature>
<gene>
    <name evidence="2" type="ORF">HannXRQ_Chr14g0430341</name>
</gene>
<dbReference type="InterPro" id="IPR058352">
    <property type="entry name" value="DUF8039"/>
</dbReference>
<organism evidence="2 3">
    <name type="scientific">Helianthus annuus</name>
    <name type="common">Common sunflower</name>
    <dbReference type="NCBI Taxonomy" id="4232"/>
    <lineage>
        <taxon>Eukaryota</taxon>
        <taxon>Viridiplantae</taxon>
        <taxon>Streptophyta</taxon>
        <taxon>Embryophyta</taxon>
        <taxon>Tracheophyta</taxon>
        <taxon>Spermatophyta</taxon>
        <taxon>Magnoliopsida</taxon>
        <taxon>eudicotyledons</taxon>
        <taxon>Gunneridae</taxon>
        <taxon>Pentapetalae</taxon>
        <taxon>asterids</taxon>
        <taxon>campanulids</taxon>
        <taxon>Asterales</taxon>
        <taxon>Asteraceae</taxon>
        <taxon>Asteroideae</taxon>
        <taxon>Heliantheae alliance</taxon>
        <taxon>Heliantheae</taxon>
        <taxon>Helianthus</taxon>
    </lineage>
</organism>
<dbReference type="InParanoid" id="A0A251SFK4"/>
<dbReference type="Proteomes" id="UP000215914">
    <property type="component" value="Chromosome 14"/>
</dbReference>
<evidence type="ECO:0000313" key="2">
    <source>
        <dbReference type="EMBL" id="OTF97055.1"/>
    </source>
</evidence>
<name>A0A251SFK4_HELAN</name>
<accession>A0A251SFK4</accession>
<evidence type="ECO:0000313" key="3">
    <source>
        <dbReference type="Proteomes" id="UP000215914"/>
    </source>
</evidence>